<proteinExistence type="predicted"/>
<evidence type="ECO:0000313" key="3">
    <source>
        <dbReference type="Proteomes" id="UP000054988"/>
    </source>
</evidence>
<dbReference type="AlphaFoldDB" id="A0A0W0G5I0"/>
<name>A0A0W0G5I0_MONRR</name>
<protein>
    <submittedName>
        <fullName evidence="2">Uncharacterized protein</fullName>
    </submittedName>
</protein>
<reference evidence="2 3" key="1">
    <citation type="submission" date="2015-12" db="EMBL/GenBank/DDBJ databases">
        <title>Draft genome sequence of Moniliophthora roreri, the causal agent of frosty pod rot of cacao.</title>
        <authorList>
            <person name="Aime M.C."/>
            <person name="Diaz-Valderrama J.R."/>
            <person name="Kijpornyongpan T."/>
            <person name="Phillips-Mora W."/>
        </authorList>
    </citation>
    <scope>NUCLEOTIDE SEQUENCE [LARGE SCALE GENOMIC DNA]</scope>
    <source>
        <strain evidence="2 3">MCA 2952</strain>
    </source>
</reference>
<feature type="region of interest" description="Disordered" evidence="1">
    <location>
        <begin position="136"/>
        <end position="159"/>
    </location>
</feature>
<sequence length="540" mass="58829">MMNNVSSPPNAPAPRISSPRMMSPRSHRSYRSRRTGSGSEDDHTRRAVMPSPAPSGGMNVDPDAPYLGPATEENTRDVEAQQQVQDVQDEGEDENRFVGGFKFGARRLMRAMQGASIQWGSGSRQAQGIDYSPPYAVSRQEEGAGSERPSASLSDDTMHYGSPTEDGTTAVDHTYQPQYIAPEVIIGSPEFVEPLPAPDYRKMASPSETASDVSLHSYFSRVKKFIHDINSLPWVAEDRVTVDYYPGQTKKRVREKAPYGTAPKHRSAIATSWYGDHYRNYKPSGTLDVRELDLTAGDSPEVRTVQPSQSLPGVIQPFTDGNGQVWPAIADVMYQDQVFTGDTPVQDPVTAPYSPMVNPAATPIMNPVVTPGVYHAAIPFTNPTATPRINPTTTPRMNPTTTPRINPTSTPRMNPTTTPRMNPITTPRMNPTTVPEMEPTATQMAYAATSPPPNPAAEPETPPMAYNYASPRSNTTGLASPRPTQYPPSVPQYHNGSGQMWPVVSYGEPVYEQDTTPVIPPTAHIPDGVYVPSAATGQLH</sequence>
<feature type="compositionally biased region" description="Low complexity" evidence="1">
    <location>
        <begin position="1"/>
        <end position="24"/>
    </location>
</feature>
<dbReference type="eggNOG" id="ENOG502RSF5">
    <property type="taxonomic scope" value="Eukaryota"/>
</dbReference>
<feature type="region of interest" description="Disordered" evidence="1">
    <location>
        <begin position="447"/>
        <end position="466"/>
    </location>
</feature>
<dbReference type="EMBL" id="LATX01001122">
    <property type="protein sequence ID" value="KTB43653.1"/>
    <property type="molecule type" value="Genomic_DNA"/>
</dbReference>
<feature type="compositionally biased region" description="Basic residues" evidence="1">
    <location>
        <begin position="25"/>
        <end position="34"/>
    </location>
</feature>
<feature type="compositionally biased region" description="Pro residues" evidence="1">
    <location>
        <begin position="450"/>
        <end position="462"/>
    </location>
</feature>
<evidence type="ECO:0000313" key="2">
    <source>
        <dbReference type="EMBL" id="KTB43653.1"/>
    </source>
</evidence>
<organism evidence="2 3">
    <name type="scientific">Moniliophthora roreri</name>
    <name type="common">Frosty pod rot fungus</name>
    <name type="synonym">Monilia roreri</name>
    <dbReference type="NCBI Taxonomy" id="221103"/>
    <lineage>
        <taxon>Eukaryota</taxon>
        <taxon>Fungi</taxon>
        <taxon>Dikarya</taxon>
        <taxon>Basidiomycota</taxon>
        <taxon>Agaricomycotina</taxon>
        <taxon>Agaricomycetes</taxon>
        <taxon>Agaricomycetidae</taxon>
        <taxon>Agaricales</taxon>
        <taxon>Marasmiineae</taxon>
        <taxon>Marasmiaceae</taxon>
        <taxon>Moniliophthora</taxon>
    </lineage>
</organism>
<feature type="region of interest" description="Disordered" evidence="1">
    <location>
        <begin position="384"/>
        <end position="429"/>
    </location>
</feature>
<evidence type="ECO:0000256" key="1">
    <source>
        <dbReference type="SAM" id="MobiDB-lite"/>
    </source>
</evidence>
<comment type="caution">
    <text evidence="2">The sequence shown here is derived from an EMBL/GenBank/DDBJ whole genome shotgun (WGS) entry which is preliminary data.</text>
</comment>
<dbReference type="Proteomes" id="UP000054988">
    <property type="component" value="Unassembled WGS sequence"/>
</dbReference>
<gene>
    <name evidence="2" type="ORF">WG66_3761</name>
</gene>
<accession>A0A0W0G5I0</accession>
<feature type="region of interest" description="Disordered" evidence="1">
    <location>
        <begin position="1"/>
        <end position="93"/>
    </location>
</feature>